<dbReference type="AlphaFoldDB" id="A0A7K3RCJ9"/>
<dbReference type="EMBL" id="JAAGMS010000200">
    <property type="protein sequence ID" value="NEB99888.1"/>
    <property type="molecule type" value="Genomic_DNA"/>
</dbReference>
<sequence length="202" mass="21839">MSSHGSGPSSGTPPTQRLFAAVLPPAGAVAGLRSALAPLHTLPGAGDLRWTRPEGWHYTLAFYGEVPEDVLPELYARLERAAHRTEPFPLRMHGAGHFGGRALWTGAAGGLDTLRLLAERADAAARRAGLPMEEHRRYAPHLTLARSRGEADLRPFTEALAGFEGERWEVGELSLVRSGLPVSGVPGERPRYETVRAWALGR</sequence>
<feature type="active site" description="Proton donor" evidence="2">
    <location>
        <position position="57"/>
    </location>
</feature>
<keyword evidence="1 2" id="KW-0378">Hydrolase</keyword>
<dbReference type="Proteomes" id="UP000470951">
    <property type="component" value="Unassembled WGS sequence"/>
</dbReference>
<evidence type="ECO:0000313" key="4">
    <source>
        <dbReference type="Proteomes" id="UP000470951"/>
    </source>
</evidence>
<dbReference type="NCBIfam" id="TIGR02258">
    <property type="entry name" value="2_5_ligase"/>
    <property type="match status" value="1"/>
</dbReference>
<dbReference type="InterPro" id="IPR004175">
    <property type="entry name" value="RNA_CPDase"/>
</dbReference>
<dbReference type="HAMAP" id="MF_01940">
    <property type="entry name" value="RNA_CPDase"/>
    <property type="match status" value="1"/>
</dbReference>
<dbReference type="GO" id="GO:0004113">
    <property type="term" value="F:2',3'-cyclic-nucleotide 3'-phosphodiesterase activity"/>
    <property type="evidence" value="ECO:0007669"/>
    <property type="project" value="InterPro"/>
</dbReference>
<dbReference type="Pfam" id="PF13563">
    <property type="entry name" value="2_5_RNA_ligase2"/>
    <property type="match status" value="1"/>
</dbReference>
<dbReference type="PANTHER" id="PTHR35561:SF1">
    <property type="entry name" value="RNA 2',3'-CYCLIC PHOSPHODIESTERASE"/>
    <property type="match status" value="1"/>
</dbReference>
<comment type="function">
    <text evidence="2">Hydrolyzes RNA 2',3'-cyclic phosphodiester to an RNA 2'-phosphomonoester.</text>
</comment>
<proteinExistence type="inferred from homology"/>
<accession>A0A7K3RCJ9</accession>
<dbReference type="InterPro" id="IPR009097">
    <property type="entry name" value="Cyclic_Pdiesterase"/>
</dbReference>
<evidence type="ECO:0000256" key="2">
    <source>
        <dbReference type="HAMAP-Rule" id="MF_01940"/>
    </source>
</evidence>
<feature type="short sequence motif" description="HXTX 1" evidence="2">
    <location>
        <begin position="57"/>
        <end position="60"/>
    </location>
</feature>
<feature type="active site" description="Proton acceptor" evidence="2">
    <location>
        <position position="141"/>
    </location>
</feature>
<dbReference type="Gene3D" id="3.90.1140.10">
    <property type="entry name" value="Cyclic phosphodiesterase"/>
    <property type="match status" value="1"/>
</dbReference>
<dbReference type="EC" id="3.1.4.58" evidence="2"/>
<dbReference type="PANTHER" id="PTHR35561">
    <property type="entry name" value="RNA 2',3'-CYCLIC PHOSPHODIESTERASE"/>
    <property type="match status" value="1"/>
</dbReference>
<name>A0A7K3RCJ9_STRAQ</name>
<dbReference type="RefSeq" id="WP_164269732.1">
    <property type="nucleotide sequence ID" value="NZ_JAAGMS010000200.1"/>
</dbReference>
<feature type="short sequence motif" description="HXTX 2" evidence="2">
    <location>
        <begin position="141"/>
        <end position="144"/>
    </location>
</feature>
<comment type="similarity">
    <text evidence="2">Belongs to the 2H phosphoesterase superfamily. ThpR family.</text>
</comment>
<gene>
    <name evidence="3" type="primary">thpR</name>
    <name evidence="3" type="ORF">G3I58_18160</name>
</gene>
<evidence type="ECO:0000313" key="3">
    <source>
        <dbReference type="EMBL" id="NEB99888.1"/>
    </source>
</evidence>
<comment type="caution">
    <text evidence="3">The sequence shown here is derived from an EMBL/GenBank/DDBJ whole genome shotgun (WGS) entry which is preliminary data.</text>
</comment>
<reference evidence="3 4" key="1">
    <citation type="submission" date="2020-01" db="EMBL/GenBank/DDBJ databases">
        <title>Insect and environment-associated Actinomycetes.</title>
        <authorList>
            <person name="Currrie C."/>
            <person name="Chevrette M."/>
            <person name="Carlson C."/>
            <person name="Stubbendieck R."/>
            <person name="Wendt-Pienkowski E."/>
        </authorList>
    </citation>
    <scope>NUCLEOTIDE SEQUENCE [LARGE SCALE GENOMIC DNA]</scope>
    <source>
        <strain evidence="3 4">SID7903</strain>
    </source>
</reference>
<organism evidence="3 4">
    <name type="scientific">Streptomyces anulatus</name>
    <name type="common">Streptomyces chrysomallus</name>
    <dbReference type="NCBI Taxonomy" id="1892"/>
    <lineage>
        <taxon>Bacteria</taxon>
        <taxon>Bacillati</taxon>
        <taxon>Actinomycetota</taxon>
        <taxon>Actinomycetes</taxon>
        <taxon>Kitasatosporales</taxon>
        <taxon>Streptomycetaceae</taxon>
        <taxon>Streptomyces</taxon>
    </lineage>
</organism>
<comment type="catalytic activity">
    <reaction evidence="2">
        <text>a 3'-end 2',3'-cyclophospho-ribonucleotide-RNA + H2O = a 3'-end 2'-phospho-ribonucleotide-RNA + H(+)</text>
        <dbReference type="Rhea" id="RHEA:11828"/>
        <dbReference type="Rhea" id="RHEA-COMP:10464"/>
        <dbReference type="Rhea" id="RHEA-COMP:17353"/>
        <dbReference type="ChEBI" id="CHEBI:15377"/>
        <dbReference type="ChEBI" id="CHEBI:15378"/>
        <dbReference type="ChEBI" id="CHEBI:83064"/>
        <dbReference type="ChEBI" id="CHEBI:173113"/>
        <dbReference type="EC" id="3.1.4.58"/>
    </reaction>
</comment>
<dbReference type="GO" id="GO:0008664">
    <property type="term" value="F:RNA 2',3'-cyclic 3'-phosphodiesterase activity"/>
    <property type="evidence" value="ECO:0007669"/>
    <property type="project" value="UniProtKB-EC"/>
</dbReference>
<dbReference type="SUPFAM" id="SSF55144">
    <property type="entry name" value="LigT-like"/>
    <property type="match status" value="1"/>
</dbReference>
<protein>
    <recommendedName>
        <fullName evidence="2">RNA 2',3'-cyclic phosphodiesterase</fullName>
        <shortName evidence="2">RNA 2',3'-CPDase</shortName>
        <ecNumber evidence="2">3.1.4.58</ecNumber>
    </recommendedName>
</protein>
<evidence type="ECO:0000256" key="1">
    <source>
        <dbReference type="ARBA" id="ARBA00022801"/>
    </source>
</evidence>